<accession>A0AAW0MXB1</accession>
<evidence type="ECO:0000313" key="4">
    <source>
        <dbReference type="Proteomes" id="UP001460270"/>
    </source>
</evidence>
<dbReference type="AlphaFoldDB" id="A0AAW0MXB1"/>
<dbReference type="PANTHER" id="PTHR45784:SF3">
    <property type="entry name" value="C-TYPE LECTIN DOMAIN FAMILY 4 MEMBER K-LIKE-RELATED"/>
    <property type="match status" value="1"/>
</dbReference>
<feature type="domain" description="C-type lectin" evidence="2">
    <location>
        <begin position="114"/>
        <end position="230"/>
    </location>
</feature>
<feature type="domain" description="C-type lectin" evidence="2">
    <location>
        <begin position="18"/>
        <end position="115"/>
    </location>
</feature>
<dbReference type="Pfam" id="PF00059">
    <property type="entry name" value="Lectin_C"/>
    <property type="match status" value="2"/>
</dbReference>
<reference evidence="4" key="1">
    <citation type="submission" date="2024-04" db="EMBL/GenBank/DDBJ databases">
        <title>Salinicola lusitanus LLJ914,a marine bacterium isolated from the Okinawa Trough.</title>
        <authorList>
            <person name="Li J."/>
        </authorList>
    </citation>
    <scope>NUCLEOTIDE SEQUENCE [LARGE SCALE GENOMIC DNA]</scope>
</reference>
<name>A0AAW0MXB1_9GOBI</name>
<dbReference type="SMART" id="SM00034">
    <property type="entry name" value="CLECT"/>
    <property type="match status" value="2"/>
</dbReference>
<evidence type="ECO:0000256" key="1">
    <source>
        <dbReference type="SAM" id="SignalP"/>
    </source>
</evidence>
<dbReference type="Proteomes" id="UP001460270">
    <property type="component" value="Unassembled WGS sequence"/>
</dbReference>
<gene>
    <name evidence="3" type="ORF">WMY93_027759</name>
</gene>
<dbReference type="PANTHER" id="PTHR45784">
    <property type="entry name" value="C-TYPE LECTIN DOMAIN FAMILY 20 MEMBER A-RELATED"/>
    <property type="match status" value="1"/>
</dbReference>
<protein>
    <recommendedName>
        <fullName evidence="2">C-type lectin domain-containing protein</fullName>
    </recommendedName>
</protein>
<feature type="chain" id="PRO_5043429812" description="C-type lectin domain-containing protein" evidence="1">
    <location>
        <begin position="17"/>
        <end position="233"/>
    </location>
</feature>
<dbReference type="Gene3D" id="3.10.100.10">
    <property type="entry name" value="Mannose-Binding Protein A, subunit A"/>
    <property type="match status" value="2"/>
</dbReference>
<dbReference type="InterPro" id="IPR016186">
    <property type="entry name" value="C-type_lectin-like/link_sf"/>
</dbReference>
<sequence>MLLSSLLCGVFVVTWAQEKARVFHFINVNLKWTDAQQFCRKHYTDLATVSSTEQMNRLPRPASYSGDAWIGLHNIAVTYDHWGYSVDTPPGCTGIYSWGEWFHYHCNAEQFFVCYDDSQGRKTFIPITLKLTWLDGRAYCRENHTDLALIESKEENDLVVQLLQAANSGNSWIGWDSRSAWRWSDGSWPDFTHWMTEDFLDVNSSICIVEDQNHYWSHESCDQTLPFFCYKGN</sequence>
<dbReference type="InterPro" id="IPR001304">
    <property type="entry name" value="C-type_lectin-like"/>
</dbReference>
<dbReference type="SUPFAM" id="SSF56436">
    <property type="entry name" value="C-type lectin-like"/>
    <property type="match status" value="2"/>
</dbReference>
<comment type="caution">
    <text evidence="3">The sequence shown here is derived from an EMBL/GenBank/DDBJ whole genome shotgun (WGS) entry which is preliminary data.</text>
</comment>
<feature type="signal peptide" evidence="1">
    <location>
        <begin position="1"/>
        <end position="16"/>
    </location>
</feature>
<keyword evidence="4" id="KW-1185">Reference proteome</keyword>
<dbReference type="PROSITE" id="PS50041">
    <property type="entry name" value="C_TYPE_LECTIN_2"/>
    <property type="match status" value="2"/>
</dbReference>
<evidence type="ECO:0000259" key="2">
    <source>
        <dbReference type="PROSITE" id="PS50041"/>
    </source>
</evidence>
<dbReference type="InterPro" id="IPR016187">
    <property type="entry name" value="CTDL_fold"/>
</dbReference>
<evidence type="ECO:0000313" key="3">
    <source>
        <dbReference type="EMBL" id="KAK7884636.1"/>
    </source>
</evidence>
<keyword evidence="1" id="KW-0732">Signal</keyword>
<organism evidence="3 4">
    <name type="scientific">Mugilogobius chulae</name>
    <name type="common">yellowstripe goby</name>
    <dbReference type="NCBI Taxonomy" id="88201"/>
    <lineage>
        <taxon>Eukaryota</taxon>
        <taxon>Metazoa</taxon>
        <taxon>Chordata</taxon>
        <taxon>Craniata</taxon>
        <taxon>Vertebrata</taxon>
        <taxon>Euteleostomi</taxon>
        <taxon>Actinopterygii</taxon>
        <taxon>Neopterygii</taxon>
        <taxon>Teleostei</taxon>
        <taxon>Neoteleostei</taxon>
        <taxon>Acanthomorphata</taxon>
        <taxon>Gobiaria</taxon>
        <taxon>Gobiiformes</taxon>
        <taxon>Gobioidei</taxon>
        <taxon>Gobiidae</taxon>
        <taxon>Gobionellinae</taxon>
        <taxon>Mugilogobius</taxon>
    </lineage>
</organism>
<dbReference type="EMBL" id="JBBPFD010000020">
    <property type="protein sequence ID" value="KAK7884636.1"/>
    <property type="molecule type" value="Genomic_DNA"/>
</dbReference>
<proteinExistence type="predicted"/>